<reference evidence="13 16" key="2">
    <citation type="submission" date="2019-07" db="EMBL/GenBank/DDBJ databases">
        <title>Whole genome shotgun sequence of Halomonas cupida NBRC 102219.</title>
        <authorList>
            <person name="Hosoyama A."/>
            <person name="Uohara A."/>
            <person name="Ohji S."/>
            <person name="Ichikawa N."/>
        </authorList>
    </citation>
    <scope>NUCLEOTIDE SEQUENCE [LARGE SCALE GENOMIC DNA]</scope>
    <source>
        <strain evidence="13 16">NBRC 102219</strain>
    </source>
</reference>
<dbReference type="PANTHER" id="PTHR10642:SF26">
    <property type="entry name" value="RIBONUCLEASE H1"/>
    <property type="match status" value="1"/>
</dbReference>
<keyword evidence="7 11" id="KW-0479">Metal-binding</keyword>
<feature type="binding site" evidence="11">
    <location>
        <position position="82"/>
    </location>
    <ligand>
        <name>Mg(2+)</name>
        <dbReference type="ChEBI" id="CHEBI:18420"/>
        <label>1</label>
    </ligand>
</feature>
<dbReference type="GO" id="GO:0003676">
    <property type="term" value="F:nucleic acid binding"/>
    <property type="evidence" value="ECO:0007669"/>
    <property type="project" value="InterPro"/>
</dbReference>
<feature type="binding site" evidence="11">
    <location>
        <position position="146"/>
    </location>
    <ligand>
        <name>Mg(2+)</name>
        <dbReference type="ChEBI" id="CHEBI:18420"/>
        <label>2</label>
    </ligand>
</feature>
<keyword evidence="6 11" id="KW-0540">Nuclease</keyword>
<comment type="catalytic activity">
    <reaction evidence="1 11">
        <text>Endonucleolytic cleavage to 5'-phosphomonoester.</text>
        <dbReference type="EC" id="3.1.26.4"/>
    </reaction>
</comment>
<comment type="function">
    <text evidence="2 11">Endonuclease that specifically degrades the RNA of RNA-DNA hybrids.</text>
</comment>
<dbReference type="InterPro" id="IPR002156">
    <property type="entry name" value="RNaseH_domain"/>
</dbReference>
<evidence type="ECO:0000256" key="2">
    <source>
        <dbReference type="ARBA" id="ARBA00004065"/>
    </source>
</evidence>
<dbReference type="InterPro" id="IPR012337">
    <property type="entry name" value="RNaseH-like_sf"/>
</dbReference>
<dbReference type="EMBL" id="FRCA01000009">
    <property type="protein sequence ID" value="SHM53449.1"/>
    <property type="molecule type" value="Genomic_DNA"/>
</dbReference>
<dbReference type="GO" id="GO:0004523">
    <property type="term" value="F:RNA-DNA hybrid ribonuclease activity"/>
    <property type="evidence" value="ECO:0007669"/>
    <property type="project" value="UniProtKB-UniRule"/>
</dbReference>
<dbReference type="InterPro" id="IPR022892">
    <property type="entry name" value="RNaseHI"/>
</dbReference>
<evidence type="ECO:0000256" key="8">
    <source>
        <dbReference type="ARBA" id="ARBA00022759"/>
    </source>
</evidence>
<evidence type="ECO:0000313" key="14">
    <source>
        <dbReference type="EMBL" id="SHM53449.1"/>
    </source>
</evidence>
<proteinExistence type="inferred from homology"/>
<dbReference type="HAMAP" id="MF_00042">
    <property type="entry name" value="RNase_H"/>
    <property type="match status" value="1"/>
</dbReference>
<evidence type="ECO:0000259" key="12">
    <source>
        <dbReference type="PROSITE" id="PS50879"/>
    </source>
</evidence>
<evidence type="ECO:0000256" key="6">
    <source>
        <dbReference type="ARBA" id="ARBA00022722"/>
    </source>
</evidence>
<comment type="similarity">
    <text evidence="3 11">Belongs to the RNase H family.</text>
</comment>
<name>A0A1M7JK15_9GAMM</name>
<evidence type="ECO:0000256" key="11">
    <source>
        <dbReference type="HAMAP-Rule" id="MF_00042"/>
    </source>
</evidence>
<dbReference type="GO" id="GO:0000287">
    <property type="term" value="F:magnesium ion binding"/>
    <property type="evidence" value="ECO:0007669"/>
    <property type="project" value="UniProtKB-UniRule"/>
</dbReference>
<dbReference type="AlphaFoldDB" id="A0A1M7JK15"/>
<evidence type="ECO:0000313" key="13">
    <source>
        <dbReference type="EMBL" id="GEN24581.1"/>
    </source>
</evidence>
<dbReference type="CDD" id="cd09278">
    <property type="entry name" value="RNase_HI_prokaryote_like"/>
    <property type="match status" value="1"/>
</dbReference>
<evidence type="ECO:0000313" key="15">
    <source>
        <dbReference type="Proteomes" id="UP000184123"/>
    </source>
</evidence>
<dbReference type="EMBL" id="BJXU01000095">
    <property type="protein sequence ID" value="GEN24581.1"/>
    <property type="molecule type" value="Genomic_DNA"/>
</dbReference>
<evidence type="ECO:0000256" key="10">
    <source>
        <dbReference type="ARBA" id="ARBA00022842"/>
    </source>
</evidence>
<dbReference type="Pfam" id="PF00075">
    <property type="entry name" value="RNase_H"/>
    <property type="match status" value="1"/>
</dbReference>
<gene>
    <name evidence="11 13" type="primary">rnhA</name>
    <name evidence="13" type="ORF">HCU01_25300</name>
    <name evidence="14" type="ORF">SAMN05660971_03205</name>
</gene>
<keyword evidence="8 11" id="KW-0255">Endonuclease</keyword>
<keyword evidence="9 11" id="KW-0378">Hydrolase</keyword>
<evidence type="ECO:0000256" key="1">
    <source>
        <dbReference type="ARBA" id="ARBA00000077"/>
    </source>
</evidence>
<dbReference type="Gene3D" id="3.30.420.10">
    <property type="entry name" value="Ribonuclease H-like superfamily/Ribonuclease H"/>
    <property type="match status" value="1"/>
</dbReference>
<dbReference type="InterPro" id="IPR050092">
    <property type="entry name" value="RNase_H"/>
</dbReference>
<keyword evidence="10 11" id="KW-0460">Magnesium</keyword>
<protein>
    <recommendedName>
        <fullName evidence="5 11">Ribonuclease H</fullName>
        <shortName evidence="11">RNase H</shortName>
        <ecNumber evidence="5 11">3.1.26.4</ecNumber>
    </recommendedName>
</protein>
<dbReference type="RefSeq" id="WP_073436226.1">
    <property type="nucleotide sequence ID" value="NZ_BJXU01000095.1"/>
</dbReference>
<feature type="binding site" evidence="11">
    <location>
        <position position="22"/>
    </location>
    <ligand>
        <name>Mg(2+)</name>
        <dbReference type="ChEBI" id="CHEBI:18420"/>
        <label>1</label>
    </ligand>
</feature>
<dbReference type="PANTHER" id="PTHR10642">
    <property type="entry name" value="RIBONUCLEASE H1"/>
    <property type="match status" value="1"/>
</dbReference>
<dbReference type="EC" id="3.1.26.4" evidence="5 11"/>
<evidence type="ECO:0000256" key="9">
    <source>
        <dbReference type="ARBA" id="ARBA00022801"/>
    </source>
</evidence>
<dbReference type="GO" id="GO:0043137">
    <property type="term" value="P:DNA replication, removal of RNA primer"/>
    <property type="evidence" value="ECO:0007669"/>
    <property type="project" value="TreeGrafter"/>
</dbReference>
<organism evidence="14 15">
    <name type="scientific">Halomonas cupida</name>
    <dbReference type="NCBI Taxonomy" id="44933"/>
    <lineage>
        <taxon>Bacteria</taxon>
        <taxon>Pseudomonadati</taxon>
        <taxon>Pseudomonadota</taxon>
        <taxon>Gammaproteobacteria</taxon>
        <taxon>Oceanospirillales</taxon>
        <taxon>Halomonadaceae</taxon>
        <taxon>Halomonas</taxon>
    </lineage>
</organism>
<keyword evidence="11" id="KW-0963">Cytoplasm</keyword>
<feature type="binding site" evidence="11">
    <location>
        <position position="60"/>
    </location>
    <ligand>
        <name>Mg(2+)</name>
        <dbReference type="ChEBI" id="CHEBI:18420"/>
        <label>1</label>
    </ligand>
</feature>
<feature type="domain" description="RNase H type-1" evidence="12">
    <location>
        <begin position="13"/>
        <end position="154"/>
    </location>
</feature>
<sequence length="162" mass="17790">MAKSDGAQEAAGEKPVVTIYTDGGCRGNPGPGGWGAVLQSGSHQKTLKGGEAATTNNRMELTAAIMALKALKRSCDVTLWTDSEYLRKGITEWIHGWVKRGWKTASKQPVKNADLWQQLLEQADRHQVDWRWVKGHSGHPGNEMADTLVNQAIDELLAESRQ</sequence>
<evidence type="ECO:0000256" key="5">
    <source>
        <dbReference type="ARBA" id="ARBA00012180"/>
    </source>
</evidence>
<dbReference type="Proteomes" id="UP000321726">
    <property type="component" value="Unassembled WGS sequence"/>
</dbReference>
<reference evidence="14 15" key="1">
    <citation type="submission" date="2016-11" db="EMBL/GenBank/DDBJ databases">
        <authorList>
            <person name="Jaros S."/>
            <person name="Januszkiewicz K."/>
            <person name="Wedrychowicz H."/>
        </authorList>
    </citation>
    <scope>NUCLEOTIDE SEQUENCE [LARGE SCALE GENOMIC DNA]</scope>
    <source>
        <strain evidence="14 15">DSM 4740</strain>
    </source>
</reference>
<comment type="subunit">
    <text evidence="4 11">Monomer.</text>
</comment>
<dbReference type="GO" id="GO:0005737">
    <property type="term" value="C:cytoplasm"/>
    <property type="evidence" value="ECO:0007669"/>
    <property type="project" value="UniProtKB-SubCell"/>
</dbReference>
<dbReference type="InterPro" id="IPR036397">
    <property type="entry name" value="RNaseH_sf"/>
</dbReference>
<keyword evidence="16" id="KW-1185">Reference proteome</keyword>
<dbReference type="PROSITE" id="PS50879">
    <property type="entry name" value="RNASE_H_1"/>
    <property type="match status" value="1"/>
</dbReference>
<evidence type="ECO:0000313" key="16">
    <source>
        <dbReference type="Proteomes" id="UP000321726"/>
    </source>
</evidence>
<dbReference type="FunFam" id="3.30.420.10:FF:000089">
    <property type="entry name" value="Ribonuclease H"/>
    <property type="match status" value="1"/>
</dbReference>
<dbReference type="Proteomes" id="UP000184123">
    <property type="component" value="Unassembled WGS sequence"/>
</dbReference>
<dbReference type="SUPFAM" id="SSF53098">
    <property type="entry name" value="Ribonuclease H-like"/>
    <property type="match status" value="1"/>
</dbReference>
<evidence type="ECO:0000256" key="3">
    <source>
        <dbReference type="ARBA" id="ARBA00005300"/>
    </source>
</evidence>
<dbReference type="STRING" id="44933.SAMN05660971_03205"/>
<comment type="cofactor">
    <cofactor evidence="11">
        <name>Mg(2+)</name>
        <dbReference type="ChEBI" id="CHEBI:18420"/>
    </cofactor>
    <text evidence="11">Binds 1 Mg(2+) ion per subunit. May bind a second metal ion at a regulatory site, or after substrate binding.</text>
</comment>
<evidence type="ECO:0000256" key="7">
    <source>
        <dbReference type="ARBA" id="ARBA00022723"/>
    </source>
</evidence>
<evidence type="ECO:0000256" key="4">
    <source>
        <dbReference type="ARBA" id="ARBA00011245"/>
    </source>
</evidence>
<feature type="binding site" evidence="11">
    <location>
        <position position="22"/>
    </location>
    <ligand>
        <name>Mg(2+)</name>
        <dbReference type="ChEBI" id="CHEBI:18420"/>
        <label>2</label>
    </ligand>
</feature>
<dbReference type="NCBIfam" id="NF001236">
    <property type="entry name" value="PRK00203.1"/>
    <property type="match status" value="1"/>
</dbReference>
<comment type="subcellular location">
    <subcellularLocation>
        <location evidence="11">Cytoplasm</location>
    </subcellularLocation>
</comment>
<accession>A0A1M7JK15</accession>